<keyword evidence="5 14" id="KW-0347">Helicase</keyword>
<evidence type="ECO:0000256" key="14">
    <source>
        <dbReference type="PROSITE-ProRule" id="PRU00560"/>
    </source>
</evidence>
<reference evidence="18" key="1">
    <citation type="submission" date="2021-03" db="EMBL/GenBank/DDBJ databases">
        <title>Genome of Cognatishimia sp. F0-27.</title>
        <authorList>
            <person name="Ping X."/>
        </authorList>
    </citation>
    <scope>NUCLEOTIDE SEQUENCE [LARGE SCALE GENOMIC DNA]</scope>
    <source>
        <strain evidence="18">E313</strain>
    </source>
</reference>
<comment type="catalytic activity">
    <reaction evidence="13">
        <text>ATP + H2O = ADP + phosphate + H(+)</text>
        <dbReference type="Rhea" id="RHEA:13065"/>
        <dbReference type="ChEBI" id="CHEBI:15377"/>
        <dbReference type="ChEBI" id="CHEBI:15378"/>
        <dbReference type="ChEBI" id="CHEBI:30616"/>
        <dbReference type="ChEBI" id="CHEBI:43474"/>
        <dbReference type="ChEBI" id="CHEBI:456216"/>
        <dbReference type="EC" id="5.6.2.4"/>
    </reaction>
</comment>
<dbReference type="Proteomes" id="UP000778797">
    <property type="component" value="Unassembled WGS sequence"/>
</dbReference>
<keyword evidence="9" id="KW-0234">DNA repair</keyword>
<keyword evidence="3" id="KW-0227">DNA damage</keyword>
<evidence type="ECO:0000256" key="12">
    <source>
        <dbReference type="ARBA" id="ARBA00034808"/>
    </source>
</evidence>
<evidence type="ECO:0000259" key="15">
    <source>
        <dbReference type="PROSITE" id="PS51198"/>
    </source>
</evidence>
<evidence type="ECO:0000259" key="16">
    <source>
        <dbReference type="PROSITE" id="PS51217"/>
    </source>
</evidence>
<evidence type="ECO:0000256" key="1">
    <source>
        <dbReference type="ARBA" id="ARBA00022722"/>
    </source>
</evidence>
<dbReference type="PROSITE" id="PS51217">
    <property type="entry name" value="UVRD_HELICASE_CTER"/>
    <property type="match status" value="1"/>
</dbReference>
<accession>A0ABS8EJI8</accession>
<evidence type="ECO:0000256" key="7">
    <source>
        <dbReference type="ARBA" id="ARBA00022840"/>
    </source>
</evidence>
<dbReference type="InterPro" id="IPR011604">
    <property type="entry name" value="PDDEXK-like_dom_sf"/>
</dbReference>
<evidence type="ECO:0000256" key="10">
    <source>
        <dbReference type="ARBA" id="ARBA00023235"/>
    </source>
</evidence>
<organism evidence="17 18">
    <name type="scientific">Winogradskyella immobilis</name>
    <dbReference type="NCBI Taxonomy" id="2816852"/>
    <lineage>
        <taxon>Bacteria</taxon>
        <taxon>Pseudomonadati</taxon>
        <taxon>Bacteroidota</taxon>
        <taxon>Flavobacteriia</taxon>
        <taxon>Flavobacteriales</taxon>
        <taxon>Flavobacteriaceae</taxon>
        <taxon>Winogradskyella</taxon>
    </lineage>
</organism>
<evidence type="ECO:0000256" key="13">
    <source>
        <dbReference type="ARBA" id="ARBA00048988"/>
    </source>
</evidence>
<keyword evidence="2 14" id="KW-0547">Nucleotide-binding</keyword>
<evidence type="ECO:0000256" key="5">
    <source>
        <dbReference type="ARBA" id="ARBA00022806"/>
    </source>
</evidence>
<dbReference type="EMBL" id="JAFMPT010000002">
    <property type="protein sequence ID" value="MCC1483354.1"/>
    <property type="molecule type" value="Genomic_DNA"/>
</dbReference>
<evidence type="ECO:0000256" key="8">
    <source>
        <dbReference type="ARBA" id="ARBA00023125"/>
    </source>
</evidence>
<feature type="domain" description="UvrD-like helicase C-terminal" evidence="16">
    <location>
        <begin position="484"/>
        <end position="731"/>
    </location>
</feature>
<dbReference type="Gene3D" id="1.10.3170.10">
    <property type="entry name" value="Recbcd, chain B, domain 2"/>
    <property type="match status" value="1"/>
</dbReference>
<keyword evidence="7 14" id="KW-0067">ATP-binding</keyword>
<proteinExistence type="predicted"/>
<dbReference type="InterPro" id="IPR014017">
    <property type="entry name" value="DNA_helicase_UvrD-like_C"/>
</dbReference>
<gene>
    <name evidence="17" type="ORF">J1C55_02015</name>
</gene>
<evidence type="ECO:0000313" key="18">
    <source>
        <dbReference type="Proteomes" id="UP000778797"/>
    </source>
</evidence>
<evidence type="ECO:0000256" key="9">
    <source>
        <dbReference type="ARBA" id="ARBA00023204"/>
    </source>
</evidence>
<keyword evidence="10" id="KW-0413">Isomerase</keyword>
<feature type="domain" description="UvrD-like helicase ATP-binding" evidence="15">
    <location>
        <begin position="1"/>
        <end position="467"/>
    </location>
</feature>
<protein>
    <recommendedName>
        <fullName evidence="12">DNA 3'-5' helicase</fullName>
        <ecNumber evidence="12">5.6.2.4</ecNumber>
    </recommendedName>
</protein>
<evidence type="ECO:0000256" key="11">
    <source>
        <dbReference type="ARBA" id="ARBA00034617"/>
    </source>
</evidence>
<evidence type="ECO:0000256" key="2">
    <source>
        <dbReference type="ARBA" id="ARBA00022741"/>
    </source>
</evidence>
<sequence>MLLDSSFKIYNASAGSGKTFTLAKSYLKLLIVSKYSEQFKHILALTFTNKAVGEMKTRIIDMLRAFSDTDSLKKPNSMFLAICEEMSIEPRVLQTKSKQVLKHIMHNYAAFDISTIDGFTHRIIRTFAFDLKLPVNFEVELDQDLLLHQAVDRLIAKAGSDKELTKTLVDFAIEKADDDKSWDISYDFNKISKLLVNENDLSYLKTLKDKTFDDFKVLKQNVLKKLKDCEQSIVSSSQKVLLLIEEAGLQFDDFNRKSLPNHFLNLSNKRFDIKMDSAWQTTLMEGGILYPKRVTEHIASIIEQIQNDLSLAFIETKALVFQHRFLKSVYKNITPLSVLNAIQNELKAIKEDQNILLISEFNTLINNEIKNQPTPFIYERLGEKFLHYFIDEFQDTSTMQWRNLLPLLDNSISSTNGSVMLVGDAKQAIYRWRGGQAEQFINLYNKTESPFYTEPIIYNLDTNYRSSEAIINFNNSFFKFISNHFLNDKNYQLLYENSKQNTFKQHTGFVDLNFLEFNKDDDKALLYSEETYKIITKCLDLNYSFKEITVIVRKKKEGIAIANYLTQKGIPIISSETLLINNSPKIKFINHILYLLSNPNDNSKKIAVLNFIAEQKNIADKHSFFKALIGLSITEIFKHLSHYNINISYSKLLQMPIYEVVECIIRSFSLVDVSDAYIQFYLDLVLEFSQKQIADILGFLDYFEKKKDSLSIAMPSDKDAVSIMTIHKSKGLEFPVVIFPFADLDIYRELEPKAWFPLDAEHYNGFDYALLNYNKDFENYGDTGISIFNKHQSQLELDNINLLYVALTRAVEHLYIISKKDISSKGIVNEKTYAGLLINYLKNESLWNENKNSFVFGCNDKFSITTTENDTTDSYQFISTSKESHNLKIITNSGTMWDTDQEEAIERGNLVHLILSKINTSHDIEFVLTDFINSGEIKESDASKLKKSITNIITHPDLKNYYTDSYTIYNEQDIITTNGNIIRPDRLVIKDNQAIIIDYKTGAEDIKHKSQLDNYTSVINNMGYNVLKKILVYINHSVKIVQV</sequence>
<evidence type="ECO:0000313" key="17">
    <source>
        <dbReference type="EMBL" id="MCC1483354.1"/>
    </source>
</evidence>
<evidence type="ECO:0000256" key="4">
    <source>
        <dbReference type="ARBA" id="ARBA00022801"/>
    </source>
</evidence>
<dbReference type="PROSITE" id="PS51198">
    <property type="entry name" value="UVRD_HELICASE_ATP_BIND"/>
    <property type="match status" value="1"/>
</dbReference>
<keyword evidence="8" id="KW-0238">DNA-binding</keyword>
<keyword evidence="18" id="KW-1185">Reference proteome</keyword>
<dbReference type="Pfam" id="PF13361">
    <property type="entry name" value="UvrD_C"/>
    <property type="match status" value="2"/>
</dbReference>
<keyword evidence="1" id="KW-0540">Nuclease</keyword>
<dbReference type="SUPFAM" id="SSF52540">
    <property type="entry name" value="P-loop containing nucleoside triphosphate hydrolases"/>
    <property type="match status" value="1"/>
</dbReference>
<dbReference type="InterPro" id="IPR014016">
    <property type="entry name" value="UvrD-like_ATP-bd"/>
</dbReference>
<name>A0ABS8EJI8_9FLAO</name>
<feature type="binding site" evidence="14">
    <location>
        <begin position="12"/>
        <end position="19"/>
    </location>
    <ligand>
        <name>ATP</name>
        <dbReference type="ChEBI" id="CHEBI:30616"/>
    </ligand>
</feature>
<dbReference type="InterPro" id="IPR027417">
    <property type="entry name" value="P-loop_NTPase"/>
</dbReference>
<reference evidence="18" key="2">
    <citation type="submission" date="2023-07" db="EMBL/GenBank/DDBJ databases">
        <title>Genome of Winogradskyella sp. E313.</title>
        <authorList>
            <person name="Zhou Y."/>
        </authorList>
    </citation>
    <scope>NUCLEOTIDE SEQUENCE [LARGE SCALE GENOMIC DNA]</scope>
    <source>
        <strain evidence="18">E313</strain>
    </source>
</reference>
<dbReference type="EC" id="5.6.2.4" evidence="12"/>
<keyword evidence="6" id="KW-0269">Exonuclease</keyword>
<dbReference type="Gene3D" id="3.40.50.300">
    <property type="entry name" value="P-loop containing nucleotide triphosphate hydrolases"/>
    <property type="match status" value="3"/>
</dbReference>
<evidence type="ECO:0000256" key="6">
    <source>
        <dbReference type="ARBA" id="ARBA00022839"/>
    </source>
</evidence>
<dbReference type="Pfam" id="PF00580">
    <property type="entry name" value="UvrD-helicase"/>
    <property type="match status" value="1"/>
</dbReference>
<dbReference type="InterPro" id="IPR000212">
    <property type="entry name" value="DNA_helicase_UvrD/REP"/>
</dbReference>
<dbReference type="Gene3D" id="3.90.320.10">
    <property type="match status" value="1"/>
</dbReference>
<keyword evidence="4 14" id="KW-0378">Hydrolase</keyword>
<dbReference type="PANTHER" id="PTHR11070">
    <property type="entry name" value="UVRD / RECB / PCRA DNA HELICASE FAMILY MEMBER"/>
    <property type="match status" value="1"/>
</dbReference>
<comment type="caution">
    <text evidence="17">The sequence shown here is derived from an EMBL/GenBank/DDBJ whole genome shotgun (WGS) entry which is preliminary data.</text>
</comment>
<comment type="catalytic activity">
    <reaction evidence="11">
        <text>Couples ATP hydrolysis with the unwinding of duplex DNA by translocating in the 3'-5' direction.</text>
        <dbReference type="EC" id="5.6.2.4"/>
    </reaction>
</comment>
<dbReference type="PANTHER" id="PTHR11070:SF67">
    <property type="entry name" value="DNA 3'-5' HELICASE"/>
    <property type="match status" value="1"/>
</dbReference>
<evidence type="ECO:0000256" key="3">
    <source>
        <dbReference type="ARBA" id="ARBA00022763"/>
    </source>
</evidence>